<dbReference type="OrthoDB" id="1470350at2759"/>
<dbReference type="Proteomes" id="UP000439903">
    <property type="component" value="Unassembled WGS sequence"/>
</dbReference>
<dbReference type="AlphaFoldDB" id="A0A8H4EMB6"/>
<sequence>MLDEHFPNSLIARYYGVNVVHSKMLDEHLLNSLITRYYGVNVVHSNGRVWRRYRFTLDNLGKAVFGIDFNHNLGVFMLAGHDTTREENLTVLGDDLTPSAEQQRSLNFGRTQRNFCLKDLKMNLKNLVLGWVLVVDPEIRKYEISLTPNSIHKDGLKIDVAYSGTMSPLPVELVFKRSSE</sequence>
<evidence type="ECO:0000313" key="2">
    <source>
        <dbReference type="Proteomes" id="UP000439903"/>
    </source>
</evidence>
<organism evidence="1 2">
    <name type="scientific">Gigaspora margarita</name>
    <dbReference type="NCBI Taxonomy" id="4874"/>
    <lineage>
        <taxon>Eukaryota</taxon>
        <taxon>Fungi</taxon>
        <taxon>Fungi incertae sedis</taxon>
        <taxon>Mucoromycota</taxon>
        <taxon>Glomeromycotina</taxon>
        <taxon>Glomeromycetes</taxon>
        <taxon>Diversisporales</taxon>
        <taxon>Gigasporaceae</taxon>
        <taxon>Gigaspora</taxon>
    </lineage>
</organism>
<reference evidence="1 2" key="1">
    <citation type="journal article" date="2019" name="Environ. Microbiol.">
        <title>At the nexus of three kingdoms: the genome of the mycorrhizal fungus Gigaspora margarita provides insights into plant, endobacterial and fungal interactions.</title>
        <authorList>
            <person name="Venice F."/>
            <person name="Ghignone S."/>
            <person name="Salvioli di Fossalunga A."/>
            <person name="Amselem J."/>
            <person name="Novero M."/>
            <person name="Xianan X."/>
            <person name="Sedzielewska Toro K."/>
            <person name="Morin E."/>
            <person name="Lipzen A."/>
            <person name="Grigoriev I.V."/>
            <person name="Henrissat B."/>
            <person name="Martin F.M."/>
            <person name="Bonfante P."/>
        </authorList>
    </citation>
    <scope>NUCLEOTIDE SEQUENCE [LARGE SCALE GENOMIC DNA]</scope>
    <source>
        <strain evidence="1 2">BEG34</strain>
    </source>
</reference>
<comment type="caution">
    <text evidence="1">The sequence shown here is derived from an EMBL/GenBank/DDBJ whole genome shotgun (WGS) entry which is preliminary data.</text>
</comment>
<name>A0A8H4EMB6_GIGMA</name>
<keyword evidence="2" id="KW-1185">Reference proteome</keyword>
<gene>
    <name evidence="1" type="ORF">F8M41_016914</name>
</gene>
<accession>A0A8H4EMB6</accession>
<protein>
    <submittedName>
        <fullName evidence="1">Cytochrome P450</fullName>
    </submittedName>
</protein>
<proteinExistence type="predicted"/>
<evidence type="ECO:0000313" key="1">
    <source>
        <dbReference type="EMBL" id="KAF0517377.1"/>
    </source>
</evidence>
<dbReference type="EMBL" id="WTPW01000377">
    <property type="protein sequence ID" value="KAF0517377.1"/>
    <property type="molecule type" value="Genomic_DNA"/>
</dbReference>